<feature type="compositionally biased region" description="Basic residues" evidence="1">
    <location>
        <begin position="83"/>
        <end position="98"/>
    </location>
</feature>
<evidence type="ECO:0000313" key="3">
    <source>
        <dbReference type="Proteomes" id="UP001556367"/>
    </source>
</evidence>
<feature type="compositionally biased region" description="Basic residues" evidence="1">
    <location>
        <begin position="38"/>
        <end position="51"/>
    </location>
</feature>
<keyword evidence="3" id="KW-1185">Reference proteome</keyword>
<feature type="compositionally biased region" description="Basic and acidic residues" evidence="1">
    <location>
        <begin position="60"/>
        <end position="69"/>
    </location>
</feature>
<gene>
    <name evidence="2" type="ORF">HGRIS_011465</name>
</gene>
<dbReference type="Proteomes" id="UP001556367">
    <property type="component" value="Unassembled WGS sequence"/>
</dbReference>
<name>A0ABR3JWI4_9AGAR</name>
<evidence type="ECO:0000313" key="2">
    <source>
        <dbReference type="EMBL" id="KAL0959775.1"/>
    </source>
</evidence>
<sequence>MHHGRTASEPSGAEQPPSHKPSTVRAAPQSHLTALTSHTRHAPARKRRRREHGILVGCVGRRDYNRGNADRGGGMIEGEGGRERRRRSERHRKRRAHGRSVLPVEDL</sequence>
<reference evidence="3" key="1">
    <citation type="submission" date="2024-06" db="EMBL/GenBank/DDBJ databases">
        <title>Multi-omics analyses provide insights into the biosynthesis of the anticancer antibiotic pleurotin in Hohenbuehelia grisea.</title>
        <authorList>
            <person name="Weaver J.A."/>
            <person name="Alberti F."/>
        </authorList>
    </citation>
    <scope>NUCLEOTIDE SEQUENCE [LARGE SCALE GENOMIC DNA]</scope>
    <source>
        <strain evidence="3">T-177</strain>
    </source>
</reference>
<protein>
    <submittedName>
        <fullName evidence="2">Uncharacterized protein</fullName>
    </submittedName>
</protein>
<organism evidence="2 3">
    <name type="scientific">Hohenbuehelia grisea</name>
    <dbReference type="NCBI Taxonomy" id="104357"/>
    <lineage>
        <taxon>Eukaryota</taxon>
        <taxon>Fungi</taxon>
        <taxon>Dikarya</taxon>
        <taxon>Basidiomycota</taxon>
        <taxon>Agaricomycotina</taxon>
        <taxon>Agaricomycetes</taxon>
        <taxon>Agaricomycetidae</taxon>
        <taxon>Agaricales</taxon>
        <taxon>Pleurotineae</taxon>
        <taxon>Pleurotaceae</taxon>
        <taxon>Hohenbuehelia</taxon>
    </lineage>
</organism>
<feature type="region of interest" description="Disordered" evidence="1">
    <location>
        <begin position="1"/>
        <end position="107"/>
    </location>
</feature>
<dbReference type="EMBL" id="JASNQZ010000002">
    <property type="protein sequence ID" value="KAL0959775.1"/>
    <property type="molecule type" value="Genomic_DNA"/>
</dbReference>
<evidence type="ECO:0000256" key="1">
    <source>
        <dbReference type="SAM" id="MobiDB-lite"/>
    </source>
</evidence>
<accession>A0ABR3JWI4</accession>
<proteinExistence type="predicted"/>
<comment type="caution">
    <text evidence="2">The sequence shown here is derived from an EMBL/GenBank/DDBJ whole genome shotgun (WGS) entry which is preliminary data.</text>
</comment>